<evidence type="ECO:0000313" key="3">
    <source>
        <dbReference type="Proteomes" id="UP000326570"/>
    </source>
</evidence>
<dbReference type="EMBL" id="VTWT01000002">
    <property type="protein sequence ID" value="KAA9340754.1"/>
    <property type="molecule type" value="Genomic_DNA"/>
</dbReference>
<gene>
    <name evidence="2" type="ORF">F0P94_04820</name>
</gene>
<dbReference type="Pfam" id="PF13480">
    <property type="entry name" value="Acetyltransf_6"/>
    <property type="match status" value="1"/>
</dbReference>
<sequence>MGFSGVCTAVCLHSRVAFGAESAAGKRFLQIYNYFRCRRPTVPERTFTFSARMPSLLRNSRYECSETVAGLPQPFAFDPYLFLSPDHLLTQSEDTLRVFQLLDQKTNIIAAHFPVFQASDNRIYSPGRAPFGGLQIAPDLPPEVLFDFLKQVQNTLKASGNGTEIRLKTAPVGYAPAEAALITNTFLNLGFQVSASEVNHHIPVSEFPFAEQAFDAARRRLEKCRQAGFEFQEENAGFLPDAYAFIKSCREEKGHDLSLSFEALEALFRQFSAAFSLFSVRTPEGELAACTVVVRINKDVLYNFYPASPLRFNHFSPAVMLVEGLYGVCQKGGFGILDLGTSALPEGPNFPLMNFKKHLGGQPSLKLSFIYRS</sequence>
<dbReference type="Proteomes" id="UP000326570">
    <property type="component" value="Unassembled WGS sequence"/>
</dbReference>
<dbReference type="AlphaFoldDB" id="A0A5N1J4G1"/>
<keyword evidence="3" id="KW-1185">Reference proteome</keyword>
<dbReference type="InterPro" id="IPR038740">
    <property type="entry name" value="BioF2-like_GNAT_dom"/>
</dbReference>
<feature type="domain" description="BioF2-like acetyltransferase" evidence="1">
    <location>
        <begin position="216"/>
        <end position="343"/>
    </location>
</feature>
<reference evidence="2 3" key="1">
    <citation type="submission" date="2019-09" db="EMBL/GenBank/DDBJ databases">
        <title>Genome sequence of Adhaeribacter sp. M2.</title>
        <authorList>
            <person name="Srinivasan S."/>
        </authorList>
    </citation>
    <scope>NUCLEOTIDE SEQUENCE [LARGE SCALE GENOMIC DNA]</scope>
    <source>
        <strain evidence="2 3">M2</strain>
    </source>
</reference>
<comment type="caution">
    <text evidence="2">The sequence shown here is derived from an EMBL/GenBank/DDBJ whole genome shotgun (WGS) entry which is preliminary data.</text>
</comment>
<evidence type="ECO:0000259" key="1">
    <source>
        <dbReference type="Pfam" id="PF13480"/>
    </source>
</evidence>
<accession>A0A5N1J4G1</accession>
<proteinExistence type="predicted"/>
<organism evidence="2 3">
    <name type="scientific">Adhaeribacter soli</name>
    <dbReference type="NCBI Taxonomy" id="2607655"/>
    <lineage>
        <taxon>Bacteria</taxon>
        <taxon>Pseudomonadati</taxon>
        <taxon>Bacteroidota</taxon>
        <taxon>Cytophagia</taxon>
        <taxon>Cytophagales</taxon>
        <taxon>Hymenobacteraceae</taxon>
        <taxon>Adhaeribacter</taxon>
    </lineage>
</organism>
<evidence type="ECO:0000313" key="2">
    <source>
        <dbReference type="EMBL" id="KAA9340754.1"/>
    </source>
</evidence>
<dbReference type="SUPFAM" id="SSF55729">
    <property type="entry name" value="Acyl-CoA N-acyltransferases (Nat)"/>
    <property type="match status" value="1"/>
</dbReference>
<dbReference type="Gene3D" id="3.40.630.30">
    <property type="match status" value="1"/>
</dbReference>
<name>A0A5N1J4G1_9BACT</name>
<dbReference type="GO" id="GO:0016740">
    <property type="term" value="F:transferase activity"/>
    <property type="evidence" value="ECO:0007669"/>
    <property type="project" value="UniProtKB-KW"/>
</dbReference>
<keyword evidence="2" id="KW-0808">Transferase</keyword>
<protein>
    <submittedName>
        <fullName evidence="2">GNAT family N-acetyltransferase</fullName>
    </submittedName>
</protein>
<dbReference type="InterPro" id="IPR016181">
    <property type="entry name" value="Acyl_CoA_acyltransferase"/>
</dbReference>